<dbReference type="Pfam" id="PF03259">
    <property type="entry name" value="Robl_LC7"/>
    <property type="match status" value="1"/>
</dbReference>
<protein>
    <submittedName>
        <fullName evidence="2">Roadblock/LC7 family protein</fullName>
    </submittedName>
</protein>
<keyword evidence="3" id="KW-1185">Reference proteome</keyword>
<dbReference type="SUPFAM" id="SSF103196">
    <property type="entry name" value="Roadblock/LC7 domain"/>
    <property type="match status" value="1"/>
</dbReference>
<dbReference type="SMART" id="SM00960">
    <property type="entry name" value="Robl_LC7"/>
    <property type="match status" value="1"/>
</dbReference>
<dbReference type="GO" id="GO:0060090">
    <property type="term" value="F:molecular adaptor activity"/>
    <property type="evidence" value="ECO:0007669"/>
    <property type="project" value="InterPro"/>
</dbReference>
<dbReference type="AlphaFoldDB" id="A0A284VTF7"/>
<dbReference type="GO" id="GO:0005085">
    <property type="term" value="F:guanyl-nucleotide exchange factor activity"/>
    <property type="evidence" value="ECO:0007669"/>
    <property type="project" value="InterPro"/>
</dbReference>
<dbReference type="InterPro" id="IPR004942">
    <property type="entry name" value="Roadblock/LAMTOR2_dom"/>
</dbReference>
<dbReference type="RefSeq" id="WP_096207116.1">
    <property type="nucleotide sequence ID" value="NZ_FZMP01000228.1"/>
</dbReference>
<organism evidence="2 3">
    <name type="scientific">Candidatus Methanoperedens nitratireducens</name>
    <dbReference type="NCBI Taxonomy" id="1392998"/>
    <lineage>
        <taxon>Archaea</taxon>
        <taxon>Methanobacteriati</taxon>
        <taxon>Methanobacteriota</taxon>
        <taxon>Stenosarchaea group</taxon>
        <taxon>Methanomicrobia</taxon>
        <taxon>Methanosarcinales</taxon>
        <taxon>ANME-2 cluster</taxon>
        <taxon>Candidatus Methanoperedentaceae</taxon>
        <taxon>Candidatus Methanoperedens</taxon>
    </lineage>
</organism>
<evidence type="ECO:0000259" key="1">
    <source>
        <dbReference type="SMART" id="SM00960"/>
    </source>
</evidence>
<accession>A0A284VTF7</accession>
<proteinExistence type="predicted"/>
<gene>
    <name evidence="2" type="ORF">MNV_790019</name>
</gene>
<reference evidence="3" key="1">
    <citation type="submission" date="2017-06" db="EMBL/GenBank/DDBJ databases">
        <authorList>
            <person name="Cremers G."/>
        </authorList>
    </citation>
    <scope>NUCLEOTIDE SEQUENCE [LARGE SCALE GENOMIC DNA]</scope>
</reference>
<dbReference type="PANTHER" id="PTHR13323">
    <property type="entry name" value="LATE ENDOSOMAL/LYSOSOMAL MP1 INTERACTING PROTEIN"/>
    <property type="match status" value="1"/>
</dbReference>
<sequence>MTTTEMLEKILNDLKYIGGIEASAVASRDGLLISSTVPRKFHADTFVAMAATMLGAAETATTELGKGIPERIIVESKHGKIIATGAGPKALLLVMTEPNASLGLILVEVVKASEKIKEVLG</sequence>
<feature type="domain" description="Roadblock/LAMTOR2" evidence="1">
    <location>
        <begin position="7"/>
        <end position="96"/>
    </location>
</feature>
<dbReference type="EMBL" id="FZMP01000228">
    <property type="protein sequence ID" value="SNQ62574.1"/>
    <property type="molecule type" value="Genomic_DNA"/>
</dbReference>
<dbReference type="InterPro" id="IPR037587">
    <property type="entry name" value="LAMTOR2-like"/>
</dbReference>
<dbReference type="Proteomes" id="UP000218615">
    <property type="component" value="Unassembled WGS sequence"/>
</dbReference>
<dbReference type="Gene3D" id="3.30.450.30">
    <property type="entry name" value="Dynein light chain 2a, cytoplasmic"/>
    <property type="match status" value="1"/>
</dbReference>
<name>A0A284VTF7_9EURY</name>
<evidence type="ECO:0000313" key="3">
    <source>
        <dbReference type="Proteomes" id="UP000218615"/>
    </source>
</evidence>
<evidence type="ECO:0000313" key="2">
    <source>
        <dbReference type="EMBL" id="SNQ62574.1"/>
    </source>
</evidence>
<dbReference type="OrthoDB" id="146634at2157"/>
<dbReference type="GO" id="GO:0032008">
    <property type="term" value="P:positive regulation of TOR signaling"/>
    <property type="evidence" value="ECO:0007669"/>
    <property type="project" value="InterPro"/>
</dbReference>
<dbReference type="STRING" id="1392998.ANME2D_01542"/>